<proteinExistence type="inferred from homology"/>
<sequence length="365" mass="39829">MGIEDKFNINIGKLKKGKRNLITDVDGVKVGHVTLDEGSIKTGVTAILPHKNNLFQDKVMASSTVINGFGKSIGLVQIEELGNIESPIVMTNTLSVGTGSTALIKYMLKENEDIGKTTSTINCTVVECNDGYLNDIRGLHIKEDHVFEALENADSEFEEGSVGAGTGMSCYQLKGGIGSSSRVIELDNKAYTVGALVLSNCGLKENLIVNGRNLGQEINFKDKCIEKNDRSVADRQITNINNIDEELEKGSIIIIIATDVPLSERQLKRISKRATISLGRTGSYLGNGSGDICIAFTTANKIKHYEKEDLIYIKVINENKIDLVFRAVVESVEESIISSMIHSKDTIGRDDNKRESILNYLGGQI</sequence>
<dbReference type="RefSeq" id="WP_094365969.1">
    <property type="nucleotide sequence ID" value="NZ_NOJY02000017.1"/>
</dbReference>
<organism evidence="2 3">
    <name type="scientific">Romboutsia weinsteinii</name>
    <dbReference type="NCBI Taxonomy" id="2020949"/>
    <lineage>
        <taxon>Bacteria</taxon>
        <taxon>Bacillati</taxon>
        <taxon>Bacillota</taxon>
        <taxon>Clostridia</taxon>
        <taxon>Peptostreptococcales</taxon>
        <taxon>Peptostreptococcaceae</taxon>
        <taxon>Romboutsia</taxon>
    </lineage>
</organism>
<evidence type="ECO:0000313" key="3">
    <source>
        <dbReference type="Proteomes" id="UP000215694"/>
    </source>
</evidence>
<dbReference type="InterPro" id="IPR016117">
    <property type="entry name" value="ArgJ-like_dom_sf"/>
</dbReference>
<evidence type="ECO:0000313" key="2">
    <source>
        <dbReference type="EMBL" id="RDY27018.1"/>
    </source>
</evidence>
<comment type="caution">
    <text evidence="2">The sequence shown here is derived from an EMBL/GenBank/DDBJ whole genome shotgun (WGS) entry which is preliminary data.</text>
</comment>
<gene>
    <name evidence="2" type="ORF">CHL78_011155</name>
</gene>
<dbReference type="CDD" id="cd02253">
    <property type="entry name" value="DmpA"/>
    <property type="match status" value="1"/>
</dbReference>
<dbReference type="InterPro" id="IPR005321">
    <property type="entry name" value="Peptidase_S58_DmpA"/>
</dbReference>
<dbReference type="Gene3D" id="3.60.70.12">
    <property type="entry name" value="L-amino peptidase D-ALA esterase/amidase"/>
    <property type="match status" value="1"/>
</dbReference>
<accession>A0A371J2X5</accession>
<protein>
    <submittedName>
        <fullName evidence="2">S58 family peptidase</fullName>
    </submittedName>
</protein>
<name>A0A371J2X5_9FIRM</name>
<keyword evidence="3" id="KW-1185">Reference proteome</keyword>
<dbReference type="Proteomes" id="UP000215694">
    <property type="component" value="Unassembled WGS sequence"/>
</dbReference>
<dbReference type="SUPFAM" id="SSF56266">
    <property type="entry name" value="DmpA/ArgJ-like"/>
    <property type="match status" value="1"/>
</dbReference>
<dbReference type="EMBL" id="NOJY02000017">
    <property type="protein sequence ID" value="RDY27018.1"/>
    <property type="molecule type" value="Genomic_DNA"/>
</dbReference>
<dbReference type="Pfam" id="PF03576">
    <property type="entry name" value="Peptidase_S58"/>
    <property type="match status" value="1"/>
</dbReference>
<dbReference type="OrthoDB" id="9770388at2"/>
<dbReference type="GO" id="GO:0004177">
    <property type="term" value="F:aminopeptidase activity"/>
    <property type="evidence" value="ECO:0007669"/>
    <property type="project" value="TreeGrafter"/>
</dbReference>
<dbReference type="PANTHER" id="PTHR36512">
    <property type="entry name" value="D-AMINOPEPTIDASE"/>
    <property type="match status" value="1"/>
</dbReference>
<dbReference type="PANTHER" id="PTHR36512:SF3">
    <property type="entry name" value="BLR5678 PROTEIN"/>
    <property type="match status" value="1"/>
</dbReference>
<dbReference type="AlphaFoldDB" id="A0A371J2X5"/>
<comment type="similarity">
    <text evidence="1">Belongs to the peptidase S58 family.</text>
</comment>
<reference evidence="2 3" key="1">
    <citation type="journal article" date="2017" name="Genome Announc.">
        <title>Draft Genome Sequence of Romboutsia weinsteinii sp. nov. Strain CCRI-19649(T) Isolated from Surface Water.</title>
        <authorList>
            <person name="Maheux A.F."/>
            <person name="Boudreau D.K."/>
            <person name="Berube E."/>
            <person name="Boissinot M."/>
            <person name="Cantin P."/>
            <person name="Raymond F."/>
            <person name="Corbeil J."/>
            <person name="Omar R.F."/>
            <person name="Bergeron M.G."/>
        </authorList>
    </citation>
    <scope>NUCLEOTIDE SEQUENCE [LARGE SCALE GENOMIC DNA]</scope>
    <source>
        <strain evidence="2 3">CCRI-19649</strain>
    </source>
</reference>
<evidence type="ECO:0000256" key="1">
    <source>
        <dbReference type="ARBA" id="ARBA00007068"/>
    </source>
</evidence>